<gene>
    <name evidence="14" type="ORF">D0Z08_18010</name>
</gene>
<dbReference type="Pfam" id="PF06974">
    <property type="entry name" value="WS_DGAT_C"/>
    <property type="match status" value="1"/>
</dbReference>
<evidence type="ECO:0000256" key="1">
    <source>
        <dbReference type="ARBA" id="ARBA00004771"/>
    </source>
</evidence>
<dbReference type="GO" id="GO:0019432">
    <property type="term" value="P:triglyceride biosynthetic process"/>
    <property type="evidence" value="ECO:0007669"/>
    <property type="project" value="UniProtKB-UniPathway"/>
</dbReference>
<evidence type="ECO:0000256" key="8">
    <source>
        <dbReference type="ARBA" id="ARBA00023098"/>
    </source>
</evidence>
<keyword evidence="6 11" id="KW-0808">Transferase</keyword>
<evidence type="ECO:0000256" key="3">
    <source>
        <dbReference type="ARBA" id="ARBA00009587"/>
    </source>
</evidence>
<dbReference type="InterPro" id="IPR009721">
    <property type="entry name" value="O-acyltransferase_WSD1_C"/>
</dbReference>
<dbReference type="Pfam" id="PF03007">
    <property type="entry name" value="WS_DGAT_cat"/>
    <property type="match status" value="1"/>
</dbReference>
<evidence type="ECO:0000256" key="4">
    <source>
        <dbReference type="ARBA" id="ARBA00013244"/>
    </source>
</evidence>
<keyword evidence="5 11" id="KW-0444">Lipid biosynthesis</keyword>
<evidence type="ECO:0000256" key="11">
    <source>
        <dbReference type="RuleBase" id="RU361241"/>
    </source>
</evidence>
<reference evidence="14 15" key="1">
    <citation type="submission" date="2018-09" db="EMBL/GenBank/DDBJ databases">
        <title>Genome sequencing of Nocardioides immobilis CCTCC AB 2017083 for comparison to Nocardioides silvaticus.</title>
        <authorList>
            <person name="Li C."/>
            <person name="Wang G."/>
        </authorList>
    </citation>
    <scope>NUCLEOTIDE SEQUENCE [LARGE SCALE GENOMIC DNA]</scope>
    <source>
        <strain evidence="14 15">CCTCC AB 2017083</strain>
    </source>
</reference>
<dbReference type="NCBIfam" id="TIGR02946">
    <property type="entry name" value="acyl_WS_DGAT"/>
    <property type="match status" value="1"/>
</dbReference>
<dbReference type="GO" id="GO:0001666">
    <property type="term" value="P:response to hypoxia"/>
    <property type="evidence" value="ECO:0007669"/>
    <property type="project" value="TreeGrafter"/>
</dbReference>
<dbReference type="EC" id="2.3.1.20" evidence="4 11"/>
<evidence type="ECO:0000256" key="9">
    <source>
        <dbReference type="ARBA" id="ARBA00023315"/>
    </source>
</evidence>
<proteinExistence type="inferred from homology"/>
<organism evidence="14 15">
    <name type="scientific">Nocardioides immobilis</name>
    <dbReference type="NCBI Taxonomy" id="2049295"/>
    <lineage>
        <taxon>Bacteria</taxon>
        <taxon>Bacillati</taxon>
        <taxon>Actinomycetota</taxon>
        <taxon>Actinomycetes</taxon>
        <taxon>Propionibacteriales</taxon>
        <taxon>Nocardioidaceae</taxon>
        <taxon>Nocardioides</taxon>
    </lineage>
</organism>
<evidence type="ECO:0000256" key="10">
    <source>
        <dbReference type="ARBA" id="ARBA00048109"/>
    </source>
</evidence>
<dbReference type="InterPro" id="IPR014292">
    <property type="entry name" value="Acyl_transf_WS/DGAT"/>
</dbReference>
<dbReference type="AlphaFoldDB" id="A0A417XZ76"/>
<dbReference type="InterPro" id="IPR004255">
    <property type="entry name" value="O-acyltransferase_WSD1_N"/>
</dbReference>
<keyword evidence="9 11" id="KW-0012">Acyltransferase</keyword>
<feature type="domain" description="O-acyltransferase WSD1-like N-terminal" evidence="12">
    <location>
        <begin position="17"/>
        <end position="264"/>
    </location>
</feature>
<dbReference type="OrthoDB" id="9810950at2"/>
<dbReference type="Proteomes" id="UP000283644">
    <property type="component" value="Unassembled WGS sequence"/>
</dbReference>
<keyword evidence="8 11" id="KW-0443">Lipid metabolism</keyword>
<dbReference type="GO" id="GO:0004144">
    <property type="term" value="F:diacylglycerol O-acyltransferase activity"/>
    <property type="evidence" value="ECO:0007669"/>
    <property type="project" value="UniProtKB-EC"/>
</dbReference>
<dbReference type="UniPathway" id="UPA00282"/>
<keyword evidence="7 11" id="KW-0319">Glycerol metabolism</keyword>
<dbReference type="GO" id="GO:0005886">
    <property type="term" value="C:plasma membrane"/>
    <property type="evidence" value="ECO:0007669"/>
    <property type="project" value="TreeGrafter"/>
</dbReference>
<dbReference type="GO" id="GO:0071731">
    <property type="term" value="P:response to nitric oxide"/>
    <property type="evidence" value="ECO:0007669"/>
    <property type="project" value="TreeGrafter"/>
</dbReference>
<keyword evidence="15" id="KW-1185">Reference proteome</keyword>
<dbReference type="EMBL" id="QXGH01000022">
    <property type="protein sequence ID" value="RHW25672.1"/>
    <property type="molecule type" value="Genomic_DNA"/>
</dbReference>
<evidence type="ECO:0000259" key="13">
    <source>
        <dbReference type="Pfam" id="PF06974"/>
    </source>
</evidence>
<dbReference type="GO" id="GO:0006071">
    <property type="term" value="P:glycerol metabolic process"/>
    <property type="evidence" value="ECO:0007669"/>
    <property type="project" value="UniProtKB-KW"/>
</dbReference>
<dbReference type="GO" id="GO:0051701">
    <property type="term" value="P:biological process involved in interaction with host"/>
    <property type="evidence" value="ECO:0007669"/>
    <property type="project" value="TreeGrafter"/>
</dbReference>
<name>A0A417XZ76_9ACTN</name>
<comment type="pathway">
    <text evidence="1 11">Glycerolipid metabolism; triacylglycerol biosynthesis.</text>
</comment>
<comment type="pathway">
    <text evidence="2">Lipid metabolism.</text>
</comment>
<evidence type="ECO:0000313" key="14">
    <source>
        <dbReference type="EMBL" id="RHW25672.1"/>
    </source>
</evidence>
<evidence type="ECO:0000256" key="6">
    <source>
        <dbReference type="ARBA" id="ARBA00022679"/>
    </source>
</evidence>
<evidence type="ECO:0000259" key="12">
    <source>
        <dbReference type="Pfam" id="PF03007"/>
    </source>
</evidence>
<dbReference type="InterPro" id="IPR045034">
    <property type="entry name" value="O-acyltransferase_WSD1-like"/>
</dbReference>
<accession>A0A417XZ76</accession>
<evidence type="ECO:0000313" key="15">
    <source>
        <dbReference type="Proteomes" id="UP000283644"/>
    </source>
</evidence>
<comment type="similarity">
    <text evidence="3 11">Belongs to the long-chain O-acyltransferase family.</text>
</comment>
<evidence type="ECO:0000256" key="7">
    <source>
        <dbReference type="ARBA" id="ARBA00022798"/>
    </source>
</evidence>
<dbReference type="SUPFAM" id="SSF52777">
    <property type="entry name" value="CoA-dependent acyltransferases"/>
    <property type="match status" value="2"/>
</dbReference>
<protein>
    <recommendedName>
        <fullName evidence="4 11">Diacylglycerol O-acyltransferase</fullName>
        <ecNumber evidence="4 11">2.3.1.20</ecNumber>
    </recommendedName>
</protein>
<evidence type="ECO:0000256" key="2">
    <source>
        <dbReference type="ARBA" id="ARBA00005189"/>
    </source>
</evidence>
<dbReference type="PANTHER" id="PTHR31650">
    <property type="entry name" value="O-ACYLTRANSFERASE (WSD1-LIKE) FAMILY PROTEIN"/>
    <property type="match status" value="1"/>
</dbReference>
<dbReference type="PANTHER" id="PTHR31650:SF1">
    <property type="entry name" value="WAX ESTER SYNTHASE_DIACYLGLYCEROL ACYLTRANSFERASE 4-RELATED"/>
    <property type="match status" value="1"/>
</dbReference>
<comment type="caution">
    <text evidence="14">The sequence shown here is derived from an EMBL/GenBank/DDBJ whole genome shotgun (WGS) entry which is preliminary data.</text>
</comment>
<sequence length="459" mass="49743">MGRGTGRTAMNNIAMGDAMFLLGEAPSRPAQVITLQLYRSPDGCDADEWVADYFQHLLSHEDLKPVFRRRPARTALSPSTLRWVEDEPVEIDHHVRHSALPGQGRVRELLEAVAVQHGVPLDRRRPLWEFHVFEGLEGGRFATAFKTHHAIADGMSLAKHVLGSLTEDPEVRGCIPPWAARPQAAERPTQQSPSISLAPVGRSVSVVRSLVHMSRDANSRVPFEAPPSPLNVKVGGARRFAGDQWPVERLKAVASAASCTVNDVGLAMTGGALRAYLDELGLLPDRSLIAMVPVSVRRPGEAIADGEGNAFGAMLCDLATAVDDPAARLGSIADQTRTAKQRFSSMSVAEVLAVSKLIMGGAVLSSFTGITALPRHPFNLIISNVPATNRPLYYNGARMTDIYPVSMISEAQAMNVTLTRYDDLMTFGIVGDRRALPHLQRMLVHLDEALTALEKAVLG</sequence>
<comment type="catalytic activity">
    <reaction evidence="10 11">
        <text>an acyl-CoA + a 1,2-diacyl-sn-glycerol = a triacyl-sn-glycerol + CoA</text>
        <dbReference type="Rhea" id="RHEA:10868"/>
        <dbReference type="ChEBI" id="CHEBI:17815"/>
        <dbReference type="ChEBI" id="CHEBI:57287"/>
        <dbReference type="ChEBI" id="CHEBI:58342"/>
        <dbReference type="ChEBI" id="CHEBI:64615"/>
        <dbReference type="EC" id="2.3.1.20"/>
    </reaction>
</comment>
<feature type="domain" description="O-acyltransferase WSD1 C-terminal" evidence="13">
    <location>
        <begin position="308"/>
        <end position="453"/>
    </location>
</feature>
<evidence type="ECO:0000256" key="5">
    <source>
        <dbReference type="ARBA" id="ARBA00022516"/>
    </source>
</evidence>